<sequence>MNTVYQEVVSLPFSSESQETISKNSFLCFMDIVTCDRGVGRRTPFIRKKGNVTDFCRSPFFGVQLYEQLWFN</sequence>
<dbReference type="EMBL" id="RKNM01000012">
    <property type="protein sequence ID" value="ROX55158.1"/>
    <property type="molecule type" value="Genomic_DNA"/>
</dbReference>
<evidence type="ECO:0000313" key="1">
    <source>
        <dbReference type="EMBL" id="ROX55158.1"/>
    </source>
</evidence>
<gene>
    <name evidence="1" type="ORF">EGW36_09430</name>
</gene>
<dbReference type="AlphaFoldDB" id="A0AB74CTB2"/>
<accession>A0AB74CTB2</accession>
<protein>
    <recommendedName>
        <fullName evidence="3">Transposase</fullName>
    </recommendedName>
</protein>
<dbReference type="Proteomes" id="UP000281752">
    <property type="component" value="Unassembled WGS sequence"/>
</dbReference>
<organism evidence="1 2">
    <name type="scientific">Enterococcus faecium</name>
    <name type="common">Streptococcus faecium</name>
    <dbReference type="NCBI Taxonomy" id="1352"/>
    <lineage>
        <taxon>Bacteria</taxon>
        <taxon>Bacillati</taxon>
        <taxon>Bacillota</taxon>
        <taxon>Bacilli</taxon>
        <taxon>Lactobacillales</taxon>
        <taxon>Enterococcaceae</taxon>
        <taxon>Enterococcus</taxon>
    </lineage>
</organism>
<comment type="caution">
    <text evidence="1">The sequence shown here is derived from an EMBL/GenBank/DDBJ whole genome shotgun (WGS) entry which is preliminary data.</text>
</comment>
<evidence type="ECO:0008006" key="3">
    <source>
        <dbReference type="Google" id="ProtNLM"/>
    </source>
</evidence>
<name>A0AB74CTB2_ENTFC</name>
<proteinExistence type="predicted"/>
<evidence type="ECO:0000313" key="2">
    <source>
        <dbReference type="Proteomes" id="UP000281752"/>
    </source>
</evidence>
<reference evidence="1 2" key="1">
    <citation type="submission" date="2018-10" db="EMBL/GenBank/DDBJ databases">
        <title>Genotypes and phenotypes of Enterococci isolated from broiler chickens.</title>
        <authorList>
            <person name="Muhammad A.R."/>
            <person name="Diarra M.S."/>
        </authorList>
    </citation>
    <scope>NUCLEOTIDE SEQUENCE [LARGE SCALE GENOMIC DNA]</scope>
    <source>
        <strain evidence="1 2">P5 C A 35</strain>
    </source>
</reference>